<feature type="domain" description="Alcohol dehydrogenase-like C-terminal" evidence="3">
    <location>
        <begin position="14"/>
        <end position="86"/>
    </location>
</feature>
<dbReference type="GO" id="GO:0070402">
    <property type="term" value="F:NADPH binding"/>
    <property type="evidence" value="ECO:0007669"/>
    <property type="project" value="TreeGrafter"/>
</dbReference>
<evidence type="ECO:0000313" key="4">
    <source>
        <dbReference type="EMBL" id="CAD7445695.1"/>
    </source>
</evidence>
<keyword evidence="1" id="KW-0521">NADP</keyword>
<dbReference type="EMBL" id="OD567470">
    <property type="protein sequence ID" value="CAD7445695.1"/>
    <property type="molecule type" value="Genomic_DNA"/>
</dbReference>
<dbReference type="GO" id="GO:0003960">
    <property type="term" value="F:quinone reductase (NADPH) activity"/>
    <property type="evidence" value="ECO:0007669"/>
    <property type="project" value="TreeGrafter"/>
</dbReference>
<dbReference type="GO" id="GO:0003730">
    <property type="term" value="F:mRNA 3'-UTR binding"/>
    <property type="evidence" value="ECO:0007669"/>
    <property type="project" value="TreeGrafter"/>
</dbReference>
<dbReference type="SUPFAM" id="SSF51735">
    <property type="entry name" value="NAD(P)-binding Rossmann-fold domains"/>
    <property type="match status" value="1"/>
</dbReference>
<evidence type="ECO:0000256" key="1">
    <source>
        <dbReference type="ARBA" id="ARBA00022857"/>
    </source>
</evidence>
<gene>
    <name evidence="4" type="ORF">TBIB3V08_LOCUS8043</name>
</gene>
<evidence type="ECO:0000256" key="2">
    <source>
        <dbReference type="SAM" id="SignalP"/>
    </source>
</evidence>
<feature type="chain" id="PRO_5031108257" description="Alcohol dehydrogenase-like C-terminal domain-containing protein" evidence="2">
    <location>
        <begin position="19"/>
        <end position="160"/>
    </location>
</feature>
<protein>
    <recommendedName>
        <fullName evidence="3">Alcohol dehydrogenase-like C-terminal domain-containing protein</fullName>
    </recommendedName>
</protein>
<feature type="signal peptide" evidence="2">
    <location>
        <begin position="1"/>
        <end position="18"/>
    </location>
</feature>
<dbReference type="Gene3D" id="3.40.50.720">
    <property type="entry name" value="NAD(P)-binding Rossmann-like Domain"/>
    <property type="match status" value="1"/>
</dbReference>
<keyword evidence="2" id="KW-0732">Signal</keyword>
<dbReference type="Pfam" id="PF00107">
    <property type="entry name" value="ADH_zinc_N"/>
    <property type="match status" value="1"/>
</dbReference>
<dbReference type="InterPro" id="IPR013149">
    <property type="entry name" value="ADH-like_C"/>
</dbReference>
<name>A0A7R9I350_9NEOP</name>
<dbReference type="PANTHER" id="PTHR44154">
    <property type="entry name" value="QUINONE OXIDOREDUCTASE"/>
    <property type="match status" value="1"/>
</dbReference>
<dbReference type="PANTHER" id="PTHR44154:SF1">
    <property type="entry name" value="QUINONE OXIDOREDUCTASE"/>
    <property type="match status" value="1"/>
</dbReference>
<sequence>MVLGSYVMLFWYSGLTVAGTAGTTEGMELVKNLGSDHVFNHREKGYLNNAVAAIGCLGFDVVLENLANVNLSSDFSVLNNNGRIAERAKLRNKHQPQLCFKKKKSGFVGSPPRGRLPSLALHPCAFTVAPCDGSGEWKVREDSQWREGEPALSLLLPQIT</sequence>
<evidence type="ECO:0000259" key="3">
    <source>
        <dbReference type="Pfam" id="PF00107"/>
    </source>
</evidence>
<organism evidence="4">
    <name type="scientific">Timema bartmani</name>
    <dbReference type="NCBI Taxonomy" id="61472"/>
    <lineage>
        <taxon>Eukaryota</taxon>
        <taxon>Metazoa</taxon>
        <taxon>Ecdysozoa</taxon>
        <taxon>Arthropoda</taxon>
        <taxon>Hexapoda</taxon>
        <taxon>Insecta</taxon>
        <taxon>Pterygota</taxon>
        <taxon>Neoptera</taxon>
        <taxon>Polyneoptera</taxon>
        <taxon>Phasmatodea</taxon>
        <taxon>Timematodea</taxon>
        <taxon>Timematoidea</taxon>
        <taxon>Timematidae</taxon>
        <taxon>Timema</taxon>
    </lineage>
</organism>
<dbReference type="InterPro" id="IPR036291">
    <property type="entry name" value="NAD(P)-bd_dom_sf"/>
</dbReference>
<accession>A0A7R9I350</accession>
<proteinExistence type="predicted"/>
<dbReference type="GO" id="GO:0005829">
    <property type="term" value="C:cytosol"/>
    <property type="evidence" value="ECO:0007669"/>
    <property type="project" value="TreeGrafter"/>
</dbReference>
<reference evidence="4" key="1">
    <citation type="submission" date="2020-11" db="EMBL/GenBank/DDBJ databases">
        <authorList>
            <person name="Tran Van P."/>
        </authorList>
    </citation>
    <scope>NUCLEOTIDE SEQUENCE</scope>
</reference>
<dbReference type="AlphaFoldDB" id="A0A7R9I350"/>
<dbReference type="InterPro" id="IPR051603">
    <property type="entry name" value="Zinc-ADH_QOR/CCCR"/>
</dbReference>